<dbReference type="Proteomes" id="UP000179807">
    <property type="component" value="Unassembled WGS sequence"/>
</dbReference>
<dbReference type="Gene3D" id="1.20.1250.20">
    <property type="entry name" value="MFS general substrate transporter like domains"/>
    <property type="match status" value="2"/>
</dbReference>
<comment type="caution">
    <text evidence="8">The sequence shown here is derived from an EMBL/GenBank/DDBJ whole genome shotgun (WGS) entry which is preliminary data.</text>
</comment>
<feature type="region of interest" description="Disordered" evidence="5">
    <location>
        <begin position="415"/>
        <end position="467"/>
    </location>
</feature>
<evidence type="ECO:0000259" key="7">
    <source>
        <dbReference type="PROSITE" id="PS50850"/>
    </source>
</evidence>
<organism evidence="8 9">
    <name type="scientific">Tritrichomonas foetus</name>
    <dbReference type="NCBI Taxonomy" id="1144522"/>
    <lineage>
        <taxon>Eukaryota</taxon>
        <taxon>Metamonada</taxon>
        <taxon>Parabasalia</taxon>
        <taxon>Tritrichomonadida</taxon>
        <taxon>Tritrichomonadidae</taxon>
        <taxon>Tritrichomonas</taxon>
    </lineage>
</organism>
<evidence type="ECO:0000256" key="4">
    <source>
        <dbReference type="ARBA" id="ARBA00023136"/>
    </source>
</evidence>
<sequence>MIIFIFFSEVLIRFMGNFCQKAFAYVFSLSIGTISVGFGLVYFAASYTTIVDPLILDTSMKQSIFNALTPIGAIFGGPLVNFAIQKFGRKFPTMVSSGFVILGGIFIIITKTSYKELAFVGRAVLGLGVGAVSTVNPVYIAELSPPDVRGSYGVMSQLFCSIGTLMTYFVSIWVDWRAISGIMISFPLLSIISIFFIPESPAFTKMETENKKKQENIFQKKYSLPLILSFFVVVFQQFSGINALFSNLTVIFEKSKVTLNSSISSAIVAIAQIIATASSTPLVECLGRRKTWMISSIGQAIFLLILWANEKWNWSTILPVVMLFFDVFLFGIGLGPIPWFVVPELFPDEVRGLAMGIVQAVNWLLCALMVFIFPTMQENLTLAWTYFFYGVVMVISFLFGIFALPETKGGEMGVVKKNDNPKSIDTNTSSNLEENFDSSRNSQTSSSELDSESYSDDSNSEGRIDEV</sequence>
<protein>
    <submittedName>
        <fullName evidence="8">Sugar transporter ERD6-like 6</fullName>
    </submittedName>
</protein>
<feature type="transmembrane region" description="Helical" evidence="6">
    <location>
        <begin position="320"/>
        <end position="341"/>
    </location>
</feature>
<feature type="transmembrane region" description="Helical" evidence="6">
    <location>
        <begin position="222"/>
        <end position="245"/>
    </location>
</feature>
<dbReference type="InterPro" id="IPR050549">
    <property type="entry name" value="MFS_Trehalose_Transporter"/>
</dbReference>
<evidence type="ECO:0000256" key="5">
    <source>
        <dbReference type="SAM" id="MobiDB-lite"/>
    </source>
</evidence>
<dbReference type="AlphaFoldDB" id="A0A1J4JQN2"/>
<dbReference type="PROSITE" id="PS00217">
    <property type="entry name" value="SUGAR_TRANSPORT_2"/>
    <property type="match status" value="1"/>
</dbReference>
<accession>A0A1J4JQN2</accession>
<dbReference type="OrthoDB" id="6612291at2759"/>
<feature type="transmembrane region" description="Helical" evidence="6">
    <location>
        <begin position="22"/>
        <end position="44"/>
    </location>
</feature>
<evidence type="ECO:0000313" key="9">
    <source>
        <dbReference type="Proteomes" id="UP000179807"/>
    </source>
</evidence>
<evidence type="ECO:0000256" key="2">
    <source>
        <dbReference type="ARBA" id="ARBA00022692"/>
    </source>
</evidence>
<evidence type="ECO:0000256" key="6">
    <source>
        <dbReference type="SAM" id="Phobius"/>
    </source>
</evidence>
<evidence type="ECO:0000313" key="8">
    <source>
        <dbReference type="EMBL" id="OHT01425.1"/>
    </source>
</evidence>
<keyword evidence="2 6" id="KW-0812">Transmembrane</keyword>
<feature type="transmembrane region" description="Helical" evidence="6">
    <location>
        <begin position="386"/>
        <end position="404"/>
    </location>
</feature>
<keyword evidence="3 6" id="KW-1133">Transmembrane helix</keyword>
<feature type="transmembrane region" description="Helical" evidence="6">
    <location>
        <begin position="291"/>
        <end position="308"/>
    </location>
</feature>
<feature type="compositionally biased region" description="Acidic residues" evidence="5">
    <location>
        <begin position="449"/>
        <end position="459"/>
    </location>
</feature>
<comment type="subcellular location">
    <subcellularLocation>
        <location evidence="1">Membrane</location>
        <topology evidence="1">Multi-pass membrane protein</topology>
    </subcellularLocation>
</comment>
<dbReference type="EMBL" id="MLAK01000912">
    <property type="protein sequence ID" value="OHT01425.1"/>
    <property type="molecule type" value="Genomic_DNA"/>
</dbReference>
<feature type="domain" description="Major facilitator superfamily (MFS) profile" evidence="7">
    <location>
        <begin position="25"/>
        <end position="408"/>
    </location>
</feature>
<gene>
    <name evidence="8" type="ORF">TRFO_31744</name>
</gene>
<dbReference type="PANTHER" id="PTHR48021:SF1">
    <property type="entry name" value="GH07001P-RELATED"/>
    <property type="match status" value="1"/>
</dbReference>
<name>A0A1J4JQN2_9EUKA</name>
<dbReference type="GO" id="GO:0022857">
    <property type="term" value="F:transmembrane transporter activity"/>
    <property type="evidence" value="ECO:0007669"/>
    <property type="project" value="InterPro"/>
</dbReference>
<keyword evidence="4 6" id="KW-0472">Membrane</keyword>
<dbReference type="GeneID" id="94842811"/>
<feature type="transmembrane region" description="Helical" evidence="6">
    <location>
        <begin position="257"/>
        <end position="279"/>
    </location>
</feature>
<feature type="transmembrane region" description="Helical" evidence="6">
    <location>
        <begin position="152"/>
        <end position="172"/>
    </location>
</feature>
<dbReference type="PRINTS" id="PR00171">
    <property type="entry name" value="SUGRTRNSPORT"/>
</dbReference>
<dbReference type="PROSITE" id="PS50850">
    <property type="entry name" value="MFS"/>
    <property type="match status" value="1"/>
</dbReference>
<dbReference type="SUPFAM" id="SSF103473">
    <property type="entry name" value="MFS general substrate transporter"/>
    <property type="match status" value="1"/>
</dbReference>
<dbReference type="Pfam" id="PF00083">
    <property type="entry name" value="Sugar_tr"/>
    <property type="match status" value="1"/>
</dbReference>
<proteinExistence type="predicted"/>
<dbReference type="InterPro" id="IPR005829">
    <property type="entry name" value="Sugar_transporter_CS"/>
</dbReference>
<dbReference type="RefSeq" id="XP_068354561.1">
    <property type="nucleotide sequence ID" value="XM_068508107.1"/>
</dbReference>
<dbReference type="InterPro" id="IPR005828">
    <property type="entry name" value="MFS_sugar_transport-like"/>
</dbReference>
<dbReference type="InterPro" id="IPR036259">
    <property type="entry name" value="MFS_trans_sf"/>
</dbReference>
<evidence type="ECO:0000256" key="1">
    <source>
        <dbReference type="ARBA" id="ARBA00004141"/>
    </source>
</evidence>
<feature type="transmembrane region" description="Helical" evidence="6">
    <location>
        <begin position="64"/>
        <end position="84"/>
    </location>
</feature>
<feature type="transmembrane region" description="Helical" evidence="6">
    <location>
        <begin position="353"/>
        <end position="374"/>
    </location>
</feature>
<dbReference type="FunFam" id="1.20.1250.20:FF:000279">
    <property type="entry name" value="Major facilitator superfamily protein"/>
    <property type="match status" value="1"/>
</dbReference>
<feature type="compositionally biased region" description="Polar residues" evidence="5">
    <location>
        <begin position="423"/>
        <end position="441"/>
    </location>
</feature>
<reference evidence="8" key="1">
    <citation type="submission" date="2016-10" db="EMBL/GenBank/DDBJ databases">
        <authorList>
            <person name="Benchimol M."/>
            <person name="Almeida L.G."/>
            <person name="Vasconcelos A.T."/>
            <person name="Perreira-Neves A."/>
            <person name="Rosa I.A."/>
            <person name="Tasca T."/>
            <person name="Bogo M.R."/>
            <person name="de Souza W."/>
        </authorList>
    </citation>
    <scope>NUCLEOTIDE SEQUENCE [LARGE SCALE GENOMIC DNA]</scope>
    <source>
        <strain evidence="8">K</strain>
    </source>
</reference>
<evidence type="ECO:0000256" key="3">
    <source>
        <dbReference type="ARBA" id="ARBA00022989"/>
    </source>
</evidence>
<keyword evidence="9" id="KW-1185">Reference proteome</keyword>
<dbReference type="PANTHER" id="PTHR48021">
    <property type="match status" value="1"/>
</dbReference>
<dbReference type="GO" id="GO:0016020">
    <property type="term" value="C:membrane"/>
    <property type="evidence" value="ECO:0007669"/>
    <property type="project" value="UniProtKB-SubCell"/>
</dbReference>
<dbReference type="InterPro" id="IPR003663">
    <property type="entry name" value="Sugar/inositol_transpt"/>
</dbReference>
<feature type="transmembrane region" description="Helical" evidence="6">
    <location>
        <begin position="91"/>
        <end position="109"/>
    </location>
</feature>
<feature type="transmembrane region" description="Helical" evidence="6">
    <location>
        <begin position="178"/>
        <end position="197"/>
    </location>
</feature>
<dbReference type="InterPro" id="IPR020846">
    <property type="entry name" value="MFS_dom"/>
</dbReference>
<dbReference type="VEuPathDB" id="TrichDB:TRFO_31744"/>